<dbReference type="Proteomes" id="UP000326354">
    <property type="component" value="Chromosome"/>
</dbReference>
<evidence type="ECO:0000313" key="3">
    <source>
        <dbReference type="Proteomes" id="UP000326354"/>
    </source>
</evidence>
<organism evidence="2 3">
    <name type="scientific">Uabimicrobium amorphum</name>
    <dbReference type="NCBI Taxonomy" id="2596890"/>
    <lineage>
        <taxon>Bacteria</taxon>
        <taxon>Pseudomonadati</taxon>
        <taxon>Planctomycetota</taxon>
        <taxon>Candidatus Uabimicrobiia</taxon>
        <taxon>Candidatus Uabimicrobiales</taxon>
        <taxon>Candidatus Uabimicrobiaceae</taxon>
        <taxon>Candidatus Uabimicrobium</taxon>
    </lineage>
</organism>
<keyword evidence="1" id="KW-0472">Membrane</keyword>
<evidence type="ECO:0000313" key="2">
    <source>
        <dbReference type="EMBL" id="BBM86159.1"/>
    </source>
</evidence>
<sequence>MSDKTRLQEKTPPENREGKEVISIFENLCQELISYVLHCFDLACSSLVYIVYFVLVVLIMISVSLFITLL</sequence>
<reference evidence="2 3" key="1">
    <citation type="submission" date="2019-08" db="EMBL/GenBank/DDBJ databases">
        <title>Complete genome sequence of Candidatus Uab amorphum.</title>
        <authorList>
            <person name="Shiratori T."/>
            <person name="Suzuki S."/>
            <person name="Kakizawa Y."/>
            <person name="Ishida K."/>
        </authorList>
    </citation>
    <scope>NUCLEOTIDE SEQUENCE [LARGE SCALE GENOMIC DNA]</scope>
    <source>
        <strain evidence="2 3">SRT547</strain>
    </source>
</reference>
<gene>
    <name evidence="2" type="ORF">UABAM_04545</name>
</gene>
<feature type="transmembrane region" description="Helical" evidence="1">
    <location>
        <begin position="47"/>
        <end position="69"/>
    </location>
</feature>
<dbReference type="RefSeq" id="WP_151970232.1">
    <property type="nucleotide sequence ID" value="NZ_AP019860.1"/>
</dbReference>
<keyword evidence="1" id="KW-1133">Transmembrane helix</keyword>
<evidence type="ECO:0000256" key="1">
    <source>
        <dbReference type="SAM" id="Phobius"/>
    </source>
</evidence>
<proteinExistence type="predicted"/>
<dbReference type="AlphaFoldDB" id="A0A5S9IQE5"/>
<protein>
    <submittedName>
        <fullName evidence="2">Uncharacterized protein</fullName>
    </submittedName>
</protein>
<keyword evidence="1" id="KW-0812">Transmembrane</keyword>
<name>A0A5S9IQE5_UABAM</name>
<dbReference type="KEGG" id="uam:UABAM_04545"/>
<accession>A0A5S9IQE5</accession>
<keyword evidence="3" id="KW-1185">Reference proteome</keyword>
<dbReference type="EMBL" id="AP019860">
    <property type="protein sequence ID" value="BBM86159.1"/>
    <property type="molecule type" value="Genomic_DNA"/>
</dbReference>